<feature type="compositionally biased region" description="Basic and acidic residues" evidence="1">
    <location>
        <begin position="222"/>
        <end position="232"/>
    </location>
</feature>
<evidence type="ECO:0000256" key="1">
    <source>
        <dbReference type="SAM" id="MobiDB-lite"/>
    </source>
</evidence>
<name>A0AAE0CSE7_9ROSI</name>
<dbReference type="PANTHER" id="PTHR31286:SF60">
    <property type="entry name" value="PROTEIN, PUTATIVE-RELATED"/>
    <property type="match status" value="1"/>
</dbReference>
<dbReference type="AlphaFoldDB" id="A0AAE0CSE7"/>
<keyword evidence="3" id="KW-1185">Reference proteome</keyword>
<feature type="region of interest" description="Disordered" evidence="1">
    <location>
        <begin position="212"/>
        <end position="232"/>
    </location>
</feature>
<reference evidence="2" key="1">
    <citation type="journal article" date="2023" name="Plant J.">
        <title>Genome sequences and population genomics provide insights into the demographic history, inbreeding, and mutation load of two 'living fossil' tree species of Dipteronia.</title>
        <authorList>
            <person name="Feng Y."/>
            <person name="Comes H.P."/>
            <person name="Chen J."/>
            <person name="Zhu S."/>
            <person name="Lu R."/>
            <person name="Zhang X."/>
            <person name="Li P."/>
            <person name="Qiu J."/>
            <person name="Olsen K.M."/>
            <person name="Qiu Y."/>
        </authorList>
    </citation>
    <scope>NUCLEOTIDE SEQUENCE</scope>
    <source>
        <strain evidence="2">KIB01</strain>
    </source>
</reference>
<comment type="caution">
    <text evidence="2">The sequence shown here is derived from an EMBL/GenBank/DDBJ whole genome shotgun (WGS) entry which is preliminary data.</text>
</comment>
<accession>A0AAE0CSE7</accession>
<evidence type="ECO:0000313" key="2">
    <source>
        <dbReference type="EMBL" id="KAK2661721.1"/>
    </source>
</evidence>
<gene>
    <name evidence="2" type="ORF">Ddye_000295</name>
</gene>
<feature type="compositionally biased region" description="Pro residues" evidence="1">
    <location>
        <begin position="10"/>
        <end position="19"/>
    </location>
</feature>
<sequence>MLDLHLLWPPDNPPSPPRCPYATDPPAVNPQAQKSVQLPASIHVDISNVENLAPQAEAAIQNTTNSATTKSYAAAVQGPTLINQDDKDRVWAMGVCNIKPGILRLQPWQPNFNPHKQKLTTAQVWVRFYELGWEFWHPNILYTIARSIGIPLKIDKNTLDGQLNHYARVLIDIDHATPLEDTLMVELGDTYVFISLMYEKQSEFCASCSSVGHNKGPSKTDTAGKVDPDPKEKPKVCQEYRVKDCLTRVINDMKWNKMLRKLLKPLLQRTKIFLT</sequence>
<protein>
    <recommendedName>
        <fullName evidence="4">DUF4283 domain-containing protein</fullName>
    </recommendedName>
</protein>
<feature type="compositionally biased region" description="Polar residues" evidence="1">
    <location>
        <begin position="212"/>
        <end position="221"/>
    </location>
</feature>
<dbReference type="InterPro" id="IPR040256">
    <property type="entry name" value="At4g02000-like"/>
</dbReference>
<feature type="region of interest" description="Disordered" evidence="1">
    <location>
        <begin position="1"/>
        <end position="32"/>
    </location>
</feature>
<evidence type="ECO:0008006" key="4">
    <source>
        <dbReference type="Google" id="ProtNLM"/>
    </source>
</evidence>
<dbReference type="PANTHER" id="PTHR31286">
    <property type="entry name" value="GLYCINE-RICH CELL WALL STRUCTURAL PROTEIN 1.8-LIKE"/>
    <property type="match status" value="1"/>
</dbReference>
<evidence type="ECO:0000313" key="3">
    <source>
        <dbReference type="Proteomes" id="UP001280121"/>
    </source>
</evidence>
<dbReference type="EMBL" id="JANJYI010000001">
    <property type="protein sequence ID" value="KAK2661721.1"/>
    <property type="molecule type" value="Genomic_DNA"/>
</dbReference>
<dbReference type="Proteomes" id="UP001280121">
    <property type="component" value="Unassembled WGS sequence"/>
</dbReference>
<organism evidence="2 3">
    <name type="scientific">Dipteronia dyeriana</name>
    <dbReference type="NCBI Taxonomy" id="168575"/>
    <lineage>
        <taxon>Eukaryota</taxon>
        <taxon>Viridiplantae</taxon>
        <taxon>Streptophyta</taxon>
        <taxon>Embryophyta</taxon>
        <taxon>Tracheophyta</taxon>
        <taxon>Spermatophyta</taxon>
        <taxon>Magnoliopsida</taxon>
        <taxon>eudicotyledons</taxon>
        <taxon>Gunneridae</taxon>
        <taxon>Pentapetalae</taxon>
        <taxon>rosids</taxon>
        <taxon>malvids</taxon>
        <taxon>Sapindales</taxon>
        <taxon>Sapindaceae</taxon>
        <taxon>Hippocastanoideae</taxon>
        <taxon>Acereae</taxon>
        <taxon>Dipteronia</taxon>
    </lineage>
</organism>
<proteinExistence type="predicted"/>